<dbReference type="AlphaFoldDB" id="A0A2T0TKI1"/>
<keyword evidence="3" id="KW-0732">Signal</keyword>
<feature type="chain" id="PRO_5015740625" description="Choice-of-anchor G family protein" evidence="3">
    <location>
        <begin position="27"/>
        <end position="639"/>
    </location>
</feature>
<feature type="region of interest" description="Disordered" evidence="1">
    <location>
        <begin position="28"/>
        <end position="50"/>
    </location>
</feature>
<feature type="signal peptide" evidence="3">
    <location>
        <begin position="1"/>
        <end position="26"/>
    </location>
</feature>
<feature type="compositionally biased region" description="Basic and acidic residues" evidence="1">
    <location>
        <begin position="619"/>
        <end position="639"/>
    </location>
</feature>
<comment type="caution">
    <text evidence="4">The sequence shown here is derived from an EMBL/GenBank/DDBJ whole genome shotgun (WGS) entry which is preliminary data.</text>
</comment>
<feature type="region of interest" description="Disordered" evidence="1">
    <location>
        <begin position="131"/>
        <end position="150"/>
    </location>
</feature>
<keyword evidence="2" id="KW-0812">Transmembrane</keyword>
<feature type="compositionally biased region" description="Acidic residues" evidence="1">
    <location>
        <begin position="557"/>
        <end position="605"/>
    </location>
</feature>
<evidence type="ECO:0000256" key="2">
    <source>
        <dbReference type="SAM" id="Phobius"/>
    </source>
</evidence>
<dbReference type="Proteomes" id="UP000239494">
    <property type="component" value="Unassembled WGS sequence"/>
</dbReference>
<feature type="region of interest" description="Disordered" evidence="1">
    <location>
        <begin position="548"/>
        <end position="639"/>
    </location>
</feature>
<keyword evidence="2" id="KW-1133">Transmembrane helix</keyword>
<feature type="compositionally biased region" description="Pro residues" evidence="1">
    <location>
        <begin position="30"/>
        <end position="46"/>
    </location>
</feature>
<proteinExistence type="predicted"/>
<gene>
    <name evidence="4" type="ORF">CLV43_101502</name>
</gene>
<accession>A0A2T0TKI1</accession>
<evidence type="ECO:0000313" key="4">
    <source>
        <dbReference type="EMBL" id="PRY46230.1"/>
    </source>
</evidence>
<dbReference type="RefSeq" id="WP_245886079.1">
    <property type="nucleotide sequence ID" value="NZ_PVTF01000001.1"/>
</dbReference>
<feature type="region of interest" description="Disordered" evidence="1">
    <location>
        <begin position="474"/>
        <end position="499"/>
    </location>
</feature>
<keyword evidence="2" id="KW-0472">Membrane</keyword>
<feature type="compositionally biased region" description="Low complexity" evidence="1">
    <location>
        <begin position="479"/>
        <end position="499"/>
    </location>
</feature>
<feature type="transmembrane region" description="Helical" evidence="2">
    <location>
        <begin position="514"/>
        <end position="532"/>
    </location>
</feature>
<protein>
    <recommendedName>
        <fullName evidence="6">Choice-of-anchor G family protein</fullName>
    </recommendedName>
</protein>
<evidence type="ECO:0000256" key="3">
    <source>
        <dbReference type="SAM" id="SignalP"/>
    </source>
</evidence>
<sequence>MRRRRLVLAMPTAAALLALCASPALAQPPTTTPIPSPVNPSQPPISAPNGPQPLARAVGDAGTGLAVVRLAPDSTQTSTILPGFGEDLPKQAAAELGVGLASAQVNTEAYLSFERSVAQASPLGFAVQGRAPQTPGSLAQTAGPDNAEGLSSGLALPKTPLDALLKVSALNGSVHARWDDAVGPCVRPLSDAKTSLASLSVLNAIPTLPSSPDLTGMLTKDTPKLDAAAKQSLIDGLKQLTGPLSQLGGLLSGTTDTGEKGSLLSLPETLTAHSTVELVDLPDSANKAVKTTSTLQAASVRLLAGTAMEVRIDVVSQPTLVALATGAEATSSITYTAPVLKVSQGGKELGTLDAAHPQLEIPVGIPVGGLPELPKLPIIGGVLPSGGDLPAELKKLDIGVIRLQIAQFNEKKLAIDSPLTQGGPVFKGFMLGATARLLDLQLLPTDALGLPNLPSALAQVSLGEQIVRAAAPEGGVQCGSTTTPPAGGQPQPQQPGKPTIPLAYTTAAYRTIPIFWLGTALLLAGVVIVSAMPGARRREDELVLAGGAVAAGTVPDTEPEDTTEPEAEPEAEAVVEPEAEPEAEAVVEPEAEPEPEAETGSEVEAENPPRTEAEDEAVVEAKADAEPEDKPAPEDKGNS</sequence>
<keyword evidence="5" id="KW-1185">Reference proteome</keyword>
<name>A0A2T0TKI1_9PSEU</name>
<reference evidence="4 5" key="1">
    <citation type="submission" date="2018-03" db="EMBL/GenBank/DDBJ databases">
        <title>Genomic Encyclopedia of Archaeal and Bacterial Type Strains, Phase II (KMG-II): from individual species to whole genera.</title>
        <authorList>
            <person name="Goeker M."/>
        </authorList>
    </citation>
    <scope>NUCLEOTIDE SEQUENCE [LARGE SCALE GENOMIC DNA]</scope>
    <source>
        <strain evidence="4 5">DSM 44720</strain>
    </source>
</reference>
<evidence type="ECO:0008006" key="6">
    <source>
        <dbReference type="Google" id="ProtNLM"/>
    </source>
</evidence>
<organism evidence="4 5">
    <name type="scientific">Umezawaea tangerina</name>
    <dbReference type="NCBI Taxonomy" id="84725"/>
    <lineage>
        <taxon>Bacteria</taxon>
        <taxon>Bacillati</taxon>
        <taxon>Actinomycetota</taxon>
        <taxon>Actinomycetes</taxon>
        <taxon>Pseudonocardiales</taxon>
        <taxon>Pseudonocardiaceae</taxon>
        <taxon>Umezawaea</taxon>
    </lineage>
</organism>
<dbReference type="EMBL" id="PVTF01000001">
    <property type="protein sequence ID" value="PRY46230.1"/>
    <property type="molecule type" value="Genomic_DNA"/>
</dbReference>
<evidence type="ECO:0000313" key="5">
    <source>
        <dbReference type="Proteomes" id="UP000239494"/>
    </source>
</evidence>
<evidence type="ECO:0000256" key="1">
    <source>
        <dbReference type="SAM" id="MobiDB-lite"/>
    </source>
</evidence>